<dbReference type="EMBL" id="JAWIZZ010000047">
    <property type="protein sequence ID" value="KAK5779372.1"/>
    <property type="molecule type" value="Genomic_DNA"/>
</dbReference>
<gene>
    <name evidence="1" type="ORF">RI543_003263</name>
</gene>
<dbReference type="AlphaFoldDB" id="A0AAN8A6T7"/>
<accession>A0AAN8A6T7</accession>
<comment type="caution">
    <text evidence="1">The sequence shown here is derived from an EMBL/GenBank/DDBJ whole genome shotgun (WGS) entry which is preliminary data.</text>
</comment>
<organism evidence="1 2">
    <name type="scientific">Arxiozyma heterogenica</name>
    <dbReference type="NCBI Taxonomy" id="278026"/>
    <lineage>
        <taxon>Eukaryota</taxon>
        <taxon>Fungi</taxon>
        <taxon>Dikarya</taxon>
        <taxon>Ascomycota</taxon>
        <taxon>Saccharomycotina</taxon>
        <taxon>Saccharomycetes</taxon>
        <taxon>Saccharomycetales</taxon>
        <taxon>Saccharomycetaceae</taxon>
        <taxon>Arxiozyma</taxon>
    </lineage>
</organism>
<dbReference type="Proteomes" id="UP001306508">
    <property type="component" value="Unassembled WGS sequence"/>
</dbReference>
<proteinExistence type="predicted"/>
<keyword evidence="2" id="KW-1185">Reference proteome</keyword>
<evidence type="ECO:0000313" key="2">
    <source>
        <dbReference type="Proteomes" id="UP001306508"/>
    </source>
</evidence>
<sequence length="141" mass="16103">MESDFLEVSFVGDLNLQDCNCLKTISPNDSQLISTLQTSSPIKKYFKNVDLRPAESLTSSPRRNSFILPSDEYHYSQKTVPSPINFSKWETEIDSSNSEWNSNKTYNKSNKKTSFLNEYGDPNSMLTKALPFVKKGNFIKK</sequence>
<name>A0AAN8A6T7_9SACH</name>
<reference evidence="2" key="1">
    <citation type="submission" date="2023-07" db="EMBL/GenBank/DDBJ databases">
        <title>A draft genome of Kazachstania heterogenica Y-27499.</title>
        <authorList>
            <person name="Donic C."/>
            <person name="Kralova J.S."/>
            <person name="Fidel L."/>
            <person name="Ben-Dor S."/>
            <person name="Jung S."/>
        </authorList>
    </citation>
    <scope>NUCLEOTIDE SEQUENCE [LARGE SCALE GENOMIC DNA]</scope>
    <source>
        <strain evidence="2">Y27499</strain>
    </source>
</reference>
<protein>
    <submittedName>
        <fullName evidence="1">Uncharacterized protein</fullName>
    </submittedName>
</protein>
<evidence type="ECO:0000313" key="1">
    <source>
        <dbReference type="EMBL" id="KAK5779372.1"/>
    </source>
</evidence>